<dbReference type="EMBL" id="CP074126">
    <property type="protein sequence ID" value="QUS55084.1"/>
    <property type="molecule type" value="Genomic_DNA"/>
</dbReference>
<feature type="domain" description="DUF3492" evidence="1">
    <location>
        <begin position="11"/>
        <end position="281"/>
    </location>
</feature>
<dbReference type="InterPro" id="IPR047691">
    <property type="entry name" value="PelF-like"/>
</dbReference>
<dbReference type="Proteomes" id="UP000680706">
    <property type="component" value="Chromosome"/>
</dbReference>
<dbReference type="PANTHER" id="PTHR12526:SF608">
    <property type="entry name" value="PELF"/>
    <property type="match status" value="1"/>
</dbReference>
<accession>A0ABX8AJ71</accession>
<evidence type="ECO:0000313" key="2">
    <source>
        <dbReference type="EMBL" id="QUS55084.1"/>
    </source>
</evidence>
<dbReference type="PANTHER" id="PTHR12526">
    <property type="entry name" value="GLYCOSYLTRANSFERASE"/>
    <property type="match status" value="1"/>
</dbReference>
<dbReference type="Pfam" id="PF13692">
    <property type="entry name" value="Glyco_trans_1_4"/>
    <property type="match status" value="1"/>
</dbReference>
<keyword evidence="3" id="KW-1185">Reference proteome</keyword>
<name>A0ABX8AJ71_9HYPH</name>
<dbReference type="Pfam" id="PF11997">
    <property type="entry name" value="DUF3492"/>
    <property type="match status" value="1"/>
</dbReference>
<proteinExistence type="predicted"/>
<protein>
    <submittedName>
        <fullName evidence="2">GT4 family glycosyltransferase PelF</fullName>
    </submittedName>
</protein>
<evidence type="ECO:0000259" key="1">
    <source>
        <dbReference type="Pfam" id="PF11997"/>
    </source>
</evidence>
<evidence type="ECO:0000313" key="3">
    <source>
        <dbReference type="Proteomes" id="UP000680706"/>
    </source>
</evidence>
<dbReference type="InterPro" id="IPR022622">
    <property type="entry name" value="DUF3492"/>
</dbReference>
<reference evidence="2 3" key="1">
    <citation type="journal article" date="2021" name="Angew. Chem. Int. Ed. Engl.">
        <title>A novel family of nonribosomal peptides modulate collective behavior in Pseudovibrio bacteria isolated from marine sponges.</title>
        <authorList>
            <person name="Ioca L.P."/>
            <person name="Dai Y."/>
            <person name="Kunakom S."/>
            <person name="Diaz-Espinosa J."/>
            <person name="Krunic A."/>
            <person name="Crnkovic C.M."/>
            <person name="Orjala J."/>
            <person name="Sanchez L.M."/>
            <person name="Ferreira A.G."/>
            <person name="Berlinck R.G.S."/>
            <person name="Eustaquio A.S."/>
        </authorList>
    </citation>
    <scope>NUCLEOTIDE SEQUENCE [LARGE SCALE GENOMIC DNA]</scope>
    <source>
        <strain evidence="2 3">Ab134</strain>
    </source>
</reference>
<sequence length="507" mass="56221">MVSNMRSNPTADVCIIVEGCYPYVAGGVSSWINWLISGLPDLTFSVVAVLSSSQNGTPKYKLPSNVIEYQELALFDIHDPQPAPDYGSASINEISRELRAFLKNGSKARLYDLDRLVNSASRPWTINQLTNSDLTWNVICQMYEEILPETSFHHFFWAWYTLFGGLFAVLKAPIPKAKAYHTISTGYAGLFAARAAVSTGAPAIITEHGIYTNERRIEILLADWIEDSINKGFSLDDPRLDLRDLWITAFESFARCCYNCCSDITTLYKDNQLMQLSQGACQSKMQVIPNGIDLNKFSAIPARQDNHKPTVALIGRVVAIKDVKSFIHAVALLQEELPSVEALILGPTDEEPAYFEECKTLVSQLQLEKTITFTGPVNIAEYLPSIDLVALTSLSEAQPLVLLEAGAASIPCVATDVGSCREVLEGRSDDPEPLGAGGIITELVSPFATAQAMANLLNDHSVRQQYGAQLRKRIERDYNEHQALSSYRDLYTRNFNRTAEQECRLFA</sequence>
<organism evidence="2 3">
    <name type="scientific">Pseudovibrio brasiliensis</name>
    <dbReference type="NCBI Taxonomy" id="1898042"/>
    <lineage>
        <taxon>Bacteria</taxon>
        <taxon>Pseudomonadati</taxon>
        <taxon>Pseudomonadota</taxon>
        <taxon>Alphaproteobacteria</taxon>
        <taxon>Hyphomicrobiales</taxon>
        <taxon>Stappiaceae</taxon>
        <taxon>Pseudovibrio</taxon>
    </lineage>
</organism>
<dbReference type="NCBIfam" id="NF038011">
    <property type="entry name" value="PelF"/>
    <property type="match status" value="1"/>
</dbReference>
<gene>
    <name evidence="2" type="primary">pelF</name>
    <name evidence="2" type="ORF">KGB56_17215</name>
</gene>
<dbReference type="Gene3D" id="3.40.50.2000">
    <property type="entry name" value="Glycogen Phosphorylase B"/>
    <property type="match status" value="2"/>
</dbReference>
<dbReference type="SUPFAM" id="SSF53756">
    <property type="entry name" value="UDP-Glycosyltransferase/glycogen phosphorylase"/>
    <property type="match status" value="1"/>
</dbReference>